<dbReference type="PANTHER" id="PTHR10352">
    <property type="entry name" value="EUKARYOTIC TRANSLATION INITIATION FACTOR 3 SUBUNIT G"/>
    <property type="match status" value="1"/>
</dbReference>
<dbReference type="InterPro" id="IPR012677">
    <property type="entry name" value="Nucleotide-bd_a/b_plait_sf"/>
</dbReference>
<dbReference type="Pfam" id="PF00076">
    <property type="entry name" value="RRM_1"/>
    <property type="match status" value="2"/>
</dbReference>
<dbReference type="PROSITE" id="PS50102">
    <property type="entry name" value="RRM"/>
    <property type="match status" value="2"/>
</dbReference>
<evidence type="ECO:0000256" key="1">
    <source>
        <dbReference type="ARBA" id="ARBA00022884"/>
    </source>
</evidence>
<dbReference type="Gene3D" id="3.30.70.330">
    <property type="match status" value="2"/>
</dbReference>
<evidence type="ECO:0000256" key="2">
    <source>
        <dbReference type="PROSITE-ProRule" id="PRU00176"/>
    </source>
</evidence>
<proteinExistence type="predicted"/>
<name>A0ABQ0M664_MYCCL</name>
<feature type="domain" description="RRM" evidence="3">
    <location>
        <begin position="160"/>
        <end position="240"/>
    </location>
</feature>
<dbReference type="InterPro" id="IPR000504">
    <property type="entry name" value="RRM_dom"/>
</dbReference>
<sequence>MFAQLVRRQTPRLLRTAAVAASHRAAGTPLLALPHRFAALRALSTTPSWRNEVNEVVAEDDVVPTKTSENPPGRRLYIGNVAFEATEEEVSSVFAPYGQVEDVHLNRSSDGYPRGFGYVTFHTLEDAQKAFTAVVSLHERLLRIDYAVSKPLQREAPPGNTLYISNLPFDFPDDTELRTQLTSFGPLSHLRYGVDAEGRFRGFCHAQYRNEEDAHAAHEAFTRNGLRLGVRRIGVGFAVPSQFPRKETIRRRVPGGAAVSGPRSI</sequence>
<evidence type="ECO:0000313" key="4">
    <source>
        <dbReference type="EMBL" id="GAT58833.1"/>
    </source>
</evidence>
<organism evidence="4 5">
    <name type="scientific">Mycena chlorophos</name>
    <name type="common">Agaric fungus</name>
    <name type="synonym">Agaricus chlorophos</name>
    <dbReference type="NCBI Taxonomy" id="658473"/>
    <lineage>
        <taxon>Eukaryota</taxon>
        <taxon>Fungi</taxon>
        <taxon>Dikarya</taxon>
        <taxon>Basidiomycota</taxon>
        <taxon>Agaricomycotina</taxon>
        <taxon>Agaricomycetes</taxon>
        <taxon>Agaricomycetidae</taxon>
        <taxon>Agaricales</taxon>
        <taxon>Marasmiineae</taxon>
        <taxon>Mycenaceae</taxon>
        <taxon>Mycena</taxon>
    </lineage>
</organism>
<keyword evidence="5" id="KW-1185">Reference proteome</keyword>
<evidence type="ECO:0000313" key="5">
    <source>
        <dbReference type="Proteomes" id="UP000815677"/>
    </source>
</evidence>
<dbReference type="Proteomes" id="UP000815677">
    <property type="component" value="Unassembled WGS sequence"/>
</dbReference>
<dbReference type="CDD" id="cd00590">
    <property type="entry name" value="RRM_SF"/>
    <property type="match status" value="2"/>
</dbReference>
<dbReference type="SUPFAM" id="SSF54928">
    <property type="entry name" value="RNA-binding domain, RBD"/>
    <property type="match status" value="2"/>
</dbReference>
<reference evidence="4" key="1">
    <citation type="submission" date="2014-09" db="EMBL/GenBank/DDBJ databases">
        <title>Genome sequence of the luminous mushroom Mycena chlorophos for searching fungal bioluminescence genes.</title>
        <authorList>
            <person name="Tanaka Y."/>
            <person name="Kasuga D."/>
            <person name="Oba Y."/>
            <person name="Hase S."/>
            <person name="Sato K."/>
            <person name="Oba Y."/>
            <person name="Sakakibara Y."/>
        </authorList>
    </citation>
    <scope>NUCLEOTIDE SEQUENCE</scope>
</reference>
<gene>
    <name evidence="4" type="ORF">MCHLO_15213</name>
</gene>
<protein>
    <submittedName>
        <fullName evidence="4">Nucleolar protein gar2</fullName>
    </submittedName>
</protein>
<dbReference type="EMBL" id="DF849776">
    <property type="protein sequence ID" value="GAT58833.1"/>
    <property type="molecule type" value="Genomic_DNA"/>
</dbReference>
<evidence type="ECO:0000259" key="3">
    <source>
        <dbReference type="PROSITE" id="PS50102"/>
    </source>
</evidence>
<dbReference type="InterPro" id="IPR035979">
    <property type="entry name" value="RBD_domain_sf"/>
</dbReference>
<feature type="domain" description="RRM" evidence="3">
    <location>
        <begin position="74"/>
        <end position="149"/>
    </location>
</feature>
<keyword evidence="1 2" id="KW-0694">RNA-binding</keyword>
<dbReference type="SMART" id="SM00360">
    <property type="entry name" value="RRM"/>
    <property type="match status" value="2"/>
</dbReference>
<accession>A0ABQ0M664</accession>